<gene>
    <name evidence="1" type="ORF">ST47_g5457</name>
</gene>
<accession>A0A163DZA3</accession>
<sequence length="301" mass="32830">MPAFKANDGVSLHYETHGDSSSPPLILLHGFTGSGQVFQRNTSSLSKKYYVIVPDLRGHGESEKPRAGYHVARLALDLSNLIEHLQLPKGQISAIGTSLGAAILWSYCELFSTRTFSHVIYVDQAPLQNYLSDWGPEFGNRGCNCPQALAEMQRTLEEDARTAHLGTISACLGYRSHPQAGDPTSKTKEWQDDEGFFLGEALKGEGWWYGKLMADHTALDWRDAIRQSFGPGSGSRTKTLVVASTRSGCFPAAGPLKVVELANGGNDGGLARGVAVEWGGHWCYWEKPEQFNGLVLGFLAE</sequence>
<dbReference type="SUPFAM" id="SSF53474">
    <property type="entry name" value="alpha/beta-Hydrolases"/>
    <property type="match status" value="1"/>
</dbReference>
<dbReference type="STRING" id="5454.A0A163DZA3"/>
<evidence type="ECO:0000313" key="2">
    <source>
        <dbReference type="Proteomes" id="UP000076837"/>
    </source>
</evidence>
<proteinExistence type="predicted"/>
<reference evidence="1 2" key="1">
    <citation type="journal article" date="2016" name="Sci. Rep.">
        <title>Draft genome sequencing and secretome analysis of fungal phytopathogen Ascochyta rabiei provides insight into the necrotrophic effector repertoire.</title>
        <authorList>
            <person name="Verma S."/>
            <person name="Gazara R.K."/>
            <person name="Nizam S."/>
            <person name="Parween S."/>
            <person name="Chattopadhyay D."/>
            <person name="Verma P.K."/>
        </authorList>
    </citation>
    <scope>NUCLEOTIDE SEQUENCE [LARGE SCALE GENOMIC DNA]</scope>
    <source>
        <strain evidence="1 2">ArDII</strain>
    </source>
</reference>
<keyword evidence="2" id="KW-1185">Reference proteome</keyword>
<protein>
    <submittedName>
        <fullName evidence="1">Uncharacterized protein</fullName>
    </submittedName>
</protein>
<dbReference type="PANTHER" id="PTHR43329">
    <property type="entry name" value="EPOXIDE HYDROLASE"/>
    <property type="match status" value="1"/>
</dbReference>
<dbReference type="InterPro" id="IPR029058">
    <property type="entry name" value="AB_hydrolase_fold"/>
</dbReference>
<name>A0A163DZA3_DIDRA</name>
<comment type="caution">
    <text evidence="1">The sequence shown here is derived from an EMBL/GenBank/DDBJ whole genome shotgun (WGS) entry which is preliminary data.</text>
</comment>
<dbReference type="OrthoDB" id="2498029at2759"/>
<dbReference type="Pfam" id="PF00561">
    <property type="entry name" value="Abhydrolase_1"/>
    <property type="match status" value="1"/>
</dbReference>
<evidence type="ECO:0000313" key="1">
    <source>
        <dbReference type="EMBL" id="KZM23426.1"/>
    </source>
</evidence>
<organism evidence="1 2">
    <name type="scientific">Didymella rabiei</name>
    <name type="common">Chickpea ascochyta blight fungus</name>
    <name type="synonym">Mycosphaerella rabiei</name>
    <dbReference type="NCBI Taxonomy" id="5454"/>
    <lineage>
        <taxon>Eukaryota</taxon>
        <taxon>Fungi</taxon>
        <taxon>Dikarya</taxon>
        <taxon>Ascomycota</taxon>
        <taxon>Pezizomycotina</taxon>
        <taxon>Dothideomycetes</taxon>
        <taxon>Pleosporomycetidae</taxon>
        <taxon>Pleosporales</taxon>
        <taxon>Pleosporineae</taxon>
        <taxon>Didymellaceae</taxon>
        <taxon>Ascochyta</taxon>
    </lineage>
</organism>
<dbReference type="InterPro" id="IPR000073">
    <property type="entry name" value="AB_hydrolase_1"/>
</dbReference>
<dbReference type="EMBL" id="JYNV01000196">
    <property type="protein sequence ID" value="KZM23426.1"/>
    <property type="molecule type" value="Genomic_DNA"/>
</dbReference>
<dbReference type="Gene3D" id="3.40.50.1820">
    <property type="entry name" value="alpha/beta hydrolase"/>
    <property type="match status" value="1"/>
</dbReference>
<dbReference type="Proteomes" id="UP000076837">
    <property type="component" value="Unassembled WGS sequence"/>
</dbReference>
<dbReference type="AlphaFoldDB" id="A0A163DZA3"/>